<sequence length="84" mass="10235">MHSPTICQFYPSLSQLPIKQKITQIQSWIKFADDRTAIQKLQYKKWHLEVDDQFNLSFQFKEFIFRYLINLYINLNNFNIGFNI</sequence>
<reference evidence="1 2" key="1">
    <citation type="journal article" date="2018" name="Sci. Rep.">
        <title>Genomic signatures of local adaptation to the degree of environmental predictability in rotifers.</title>
        <authorList>
            <person name="Franch-Gras L."/>
            <person name="Hahn C."/>
            <person name="Garcia-Roger E.M."/>
            <person name="Carmona M.J."/>
            <person name="Serra M."/>
            <person name="Gomez A."/>
        </authorList>
    </citation>
    <scope>NUCLEOTIDE SEQUENCE [LARGE SCALE GENOMIC DNA]</scope>
    <source>
        <strain evidence="1">HYR1</strain>
    </source>
</reference>
<protein>
    <submittedName>
        <fullName evidence="1">Uncharacterized protein</fullName>
    </submittedName>
</protein>
<evidence type="ECO:0000313" key="2">
    <source>
        <dbReference type="Proteomes" id="UP000276133"/>
    </source>
</evidence>
<proteinExistence type="predicted"/>
<dbReference type="EMBL" id="REGN01006858">
    <property type="protein sequence ID" value="RNA08092.1"/>
    <property type="molecule type" value="Genomic_DNA"/>
</dbReference>
<accession>A0A3M7QA53</accession>
<evidence type="ECO:0000313" key="1">
    <source>
        <dbReference type="EMBL" id="RNA08092.1"/>
    </source>
</evidence>
<keyword evidence="2" id="KW-1185">Reference proteome</keyword>
<gene>
    <name evidence="1" type="ORF">BpHYR1_031552</name>
</gene>
<comment type="caution">
    <text evidence="1">The sequence shown here is derived from an EMBL/GenBank/DDBJ whole genome shotgun (WGS) entry which is preliminary data.</text>
</comment>
<name>A0A3M7QA53_BRAPC</name>
<organism evidence="1 2">
    <name type="scientific">Brachionus plicatilis</name>
    <name type="common">Marine rotifer</name>
    <name type="synonym">Brachionus muelleri</name>
    <dbReference type="NCBI Taxonomy" id="10195"/>
    <lineage>
        <taxon>Eukaryota</taxon>
        <taxon>Metazoa</taxon>
        <taxon>Spiralia</taxon>
        <taxon>Gnathifera</taxon>
        <taxon>Rotifera</taxon>
        <taxon>Eurotatoria</taxon>
        <taxon>Monogononta</taxon>
        <taxon>Pseudotrocha</taxon>
        <taxon>Ploima</taxon>
        <taxon>Brachionidae</taxon>
        <taxon>Brachionus</taxon>
    </lineage>
</organism>
<dbReference type="Proteomes" id="UP000276133">
    <property type="component" value="Unassembled WGS sequence"/>
</dbReference>
<dbReference type="AlphaFoldDB" id="A0A3M7QA53"/>